<dbReference type="InterPro" id="IPR036237">
    <property type="entry name" value="Xyl_isomerase-like_sf"/>
</dbReference>
<organism evidence="3 4">
    <name type="scientific">Thiohalocapsa marina</name>
    <dbReference type="NCBI Taxonomy" id="424902"/>
    <lineage>
        <taxon>Bacteria</taxon>
        <taxon>Pseudomonadati</taxon>
        <taxon>Pseudomonadota</taxon>
        <taxon>Gammaproteobacteria</taxon>
        <taxon>Chromatiales</taxon>
        <taxon>Chromatiaceae</taxon>
        <taxon>Thiohalocapsa</taxon>
    </lineage>
</organism>
<feature type="region of interest" description="Disordered" evidence="2">
    <location>
        <begin position="276"/>
        <end position="322"/>
    </location>
</feature>
<dbReference type="AlphaFoldDB" id="A0A5M8FHJ7"/>
<dbReference type="SUPFAM" id="SSF51658">
    <property type="entry name" value="Xylose isomerase-like"/>
    <property type="match status" value="1"/>
</dbReference>
<keyword evidence="4" id="KW-1185">Reference proteome</keyword>
<dbReference type="Gene3D" id="3.20.20.150">
    <property type="entry name" value="Divalent-metal-dependent TIM barrel enzymes"/>
    <property type="match status" value="1"/>
</dbReference>
<reference evidence="3 4" key="1">
    <citation type="submission" date="2019-09" db="EMBL/GenBank/DDBJ databases">
        <title>Whole-genome sequence of the purple sulfur bacterium Thiohalocapsa marina DSM 19078.</title>
        <authorList>
            <person name="Kyndt J.A."/>
            <person name="Meyer T.E."/>
        </authorList>
    </citation>
    <scope>NUCLEOTIDE SEQUENCE [LARGE SCALE GENOMIC DNA]</scope>
    <source>
        <strain evidence="3 4">DSM 19078</strain>
    </source>
</reference>
<evidence type="ECO:0000313" key="4">
    <source>
        <dbReference type="Proteomes" id="UP000322981"/>
    </source>
</evidence>
<dbReference type="PANTHER" id="PTHR42194">
    <property type="entry name" value="UPF0276 PROTEIN HI_1600"/>
    <property type="match status" value="1"/>
</dbReference>
<dbReference type="Pfam" id="PF05114">
    <property type="entry name" value="MbnB_TglH_ChrH"/>
    <property type="match status" value="1"/>
</dbReference>
<protein>
    <recommendedName>
        <fullName evidence="1">UPF0276 protein F2Q65_13435</fullName>
    </recommendedName>
</protein>
<dbReference type="OrthoDB" id="9763101at2"/>
<evidence type="ECO:0000256" key="2">
    <source>
        <dbReference type="SAM" id="MobiDB-lite"/>
    </source>
</evidence>
<sequence>MNPSNRCVSGAGLGLRRSFIAAAAGHPPPEVDFYEVAPENWIDVGGRFGRLLRAMTERHPFVCHGLSLSIGSTDPLDLDLVRNIRAFLERHGIHHYSEHLSWCSDSGHLYDLLPLPFTAEAVRHVAGRVRQVQELLGRRIALENASYYAVPTRDMTELDFLLAVLDEADCDLLLDVNNLFVNSVNHGYDAADFLQRLPGERIAYCHVAGHRVEAPDLRIDTHGADVIEPVWQLLDLAYSRFGPLPTLLERDFNIPPLAQLVPEVARIAQLQQRHARPSGEAAGFQSDMMPDADPWSVPACGHDATPHASAHDPAPVHGRARG</sequence>
<dbReference type="InterPro" id="IPR007801">
    <property type="entry name" value="MbnB/TglH/ChrH"/>
</dbReference>
<dbReference type="PANTHER" id="PTHR42194:SF1">
    <property type="entry name" value="UPF0276 PROTEIN HI_1600"/>
    <property type="match status" value="1"/>
</dbReference>
<dbReference type="HAMAP" id="MF_00697">
    <property type="entry name" value="UPF0276"/>
    <property type="match status" value="1"/>
</dbReference>
<proteinExistence type="inferred from homology"/>
<evidence type="ECO:0000313" key="3">
    <source>
        <dbReference type="EMBL" id="KAA6184189.1"/>
    </source>
</evidence>
<dbReference type="NCBIfam" id="NF003818">
    <property type="entry name" value="PRK05409.1"/>
    <property type="match status" value="1"/>
</dbReference>
<dbReference type="Proteomes" id="UP000322981">
    <property type="component" value="Unassembled WGS sequence"/>
</dbReference>
<comment type="caution">
    <text evidence="3">The sequence shown here is derived from an EMBL/GenBank/DDBJ whole genome shotgun (WGS) entry which is preliminary data.</text>
</comment>
<name>A0A5M8FHJ7_9GAMM</name>
<comment type="similarity">
    <text evidence="1">Belongs to the UPF0276 family.</text>
</comment>
<gene>
    <name evidence="3" type="ORF">F2Q65_13435</name>
</gene>
<dbReference type="RefSeq" id="WP_150093925.1">
    <property type="nucleotide sequence ID" value="NZ_JBFUOH010000037.1"/>
</dbReference>
<accession>A0A5M8FHJ7</accession>
<evidence type="ECO:0000256" key="1">
    <source>
        <dbReference type="HAMAP-Rule" id="MF_00697"/>
    </source>
</evidence>
<dbReference type="EMBL" id="VWXX01000023">
    <property type="protein sequence ID" value="KAA6184189.1"/>
    <property type="molecule type" value="Genomic_DNA"/>
</dbReference>